<evidence type="ECO:0000256" key="1">
    <source>
        <dbReference type="ARBA" id="ARBA00007905"/>
    </source>
</evidence>
<evidence type="ECO:0000259" key="5">
    <source>
        <dbReference type="Pfam" id="PF00248"/>
    </source>
</evidence>
<dbReference type="InterPro" id="IPR036812">
    <property type="entry name" value="NAD(P)_OxRdtase_dom_sf"/>
</dbReference>
<keyword evidence="7" id="KW-1185">Reference proteome</keyword>
<dbReference type="PANTHER" id="PTHR43827:SF3">
    <property type="entry name" value="NADP-DEPENDENT OXIDOREDUCTASE DOMAIN-CONTAINING PROTEIN"/>
    <property type="match status" value="1"/>
</dbReference>
<dbReference type="SUPFAM" id="SSF51430">
    <property type="entry name" value="NAD(P)-linked oxidoreductase"/>
    <property type="match status" value="1"/>
</dbReference>
<dbReference type="InterPro" id="IPR020471">
    <property type="entry name" value="AKR"/>
</dbReference>
<evidence type="ECO:0000256" key="3">
    <source>
        <dbReference type="ARBA" id="ARBA00023002"/>
    </source>
</evidence>
<feature type="chain" id="PRO_5041911096" description="NADP-dependent oxidoreductase domain-containing protein" evidence="4">
    <location>
        <begin position="19"/>
        <end position="449"/>
    </location>
</feature>
<dbReference type="AlphaFoldDB" id="A0AAD2FZZ3"/>
<comment type="similarity">
    <text evidence="1">Belongs to the aldo/keto reductase family.</text>
</comment>
<protein>
    <recommendedName>
        <fullName evidence="5">NADP-dependent oxidoreductase domain-containing protein</fullName>
    </recommendedName>
</protein>
<proteinExistence type="inferred from homology"/>
<dbReference type="Gene3D" id="3.20.20.100">
    <property type="entry name" value="NADP-dependent oxidoreductase domain"/>
    <property type="match status" value="1"/>
</dbReference>
<keyword evidence="3" id="KW-0560">Oxidoreductase</keyword>
<gene>
    <name evidence="6" type="ORF">CYCCA115_LOCUS17326</name>
</gene>
<dbReference type="Proteomes" id="UP001295423">
    <property type="component" value="Unassembled WGS sequence"/>
</dbReference>
<comment type="caution">
    <text evidence="6">The sequence shown here is derived from an EMBL/GenBank/DDBJ whole genome shotgun (WGS) entry which is preliminary data.</text>
</comment>
<evidence type="ECO:0000313" key="6">
    <source>
        <dbReference type="EMBL" id="CAJ1958738.1"/>
    </source>
</evidence>
<name>A0AAD2FZZ3_9STRA</name>
<dbReference type="GO" id="GO:0016616">
    <property type="term" value="F:oxidoreductase activity, acting on the CH-OH group of donors, NAD or NADP as acceptor"/>
    <property type="evidence" value="ECO:0007669"/>
    <property type="project" value="UniProtKB-ARBA"/>
</dbReference>
<feature type="domain" description="NADP-dependent oxidoreductase" evidence="5">
    <location>
        <begin position="96"/>
        <end position="336"/>
    </location>
</feature>
<reference evidence="6" key="1">
    <citation type="submission" date="2023-08" db="EMBL/GenBank/DDBJ databases">
        <authorList>
            <person name="Audoor S."/>
            <person name="Bilcke G."/>
        </authorList>
    </citation>
    <scope>NUCLEOTIDE SEQUENCE</scope>
</reference>
<dbReference type="InterPro" id="IPR023210">
    <property type="entry name" value="NADP_OxRdtase_dom"/>
</dbReference>
<dbReference type="PANTHER" id="PTHR43827">
    <property type="entry name" value="2,5-DIKETO-D-GLUCONIC ACID REDUCTASE"/>
    <property type="match status" value="1"/>
</dbReference>
<dbReference type="EMBL" id="CAKOGP040001980">
    <property type="protein sequence ID" value="CAJ1958738.1"/>
    <property type="molecule type" value="Genomic_DNA"/>
</dbReference>
<evidence type="ECO:0000256" key="4">
    <source>
        <dbReference type="SAM" id="SignalP"/>
    </source>
</evidence>
<evidence type="ECO:0000313" key="7">
    <source>
        <dbReference type="Proteomes" id="UP001295423"/>
    </source>
</evidence>
<organism evidence="6 7">
    <name type="scientific">Cylindrotheca closterium</name>
    <dbReference type="NCBI Taxonomy" id="2856"/>
    <lineage>
        <taxon>Eukaryota</taxon>
        <taxon>Sar</taxon>
        <taxon>Stramenopiles</taxon>
        <taxon>Ochrophyta</taxon>
        <taxon>Bacillariophyta</taxon>
        <taxon>Bacillariophyceae</taxon>
        <taxon>Bacillariophycidae</taxon>
        <taxon>Bacillariales</taxon>
        <taxon>Bacillariaceae</taxon>
        <taxon>Cylindrotheca</taxon>
    </lineage>
</organism>
<feature type="signal peptide" evidence="4">
    <location>
        <begin position="1"/>
        <end position="18"/>
    </location>
</feature>
<keyword evidence="2" id="KW-0521">NADP</keyword>
<keyword evidence="4" id="KW-0732">Signal</keyword>
<dbReference type="Pfam" id="PF00248">
    <property type="entry name" value="Aldo_ket_red"/>
    <property type="match status" value="1"/>
</dbReference>
<sequence>MMKFVILCFSLSNTLVEGSTNLFDGYKKRSGLIADVPAAILSNEVEFPLVGLGVGNLQSDRVENMIYEGLKGENRIRLFDTSQVAGVDNEIIQGIKSGTKRFKEADGIDDRVQVHLVTKIRHTYLGYERTKFAVKSILQTYSPVLKDSNIDFRIHFLIHHPRCIDSVDGMDCEKDEDELPGKVKRVGSAPHLGDGDAWKESWRALEDLYSSDDYPAISSIGVSNFSVEEMDELLGLSRVKPHLVQMNISSLIEDTTLVDRCKMHDTHIVVFNVMEHIVMRAAGTPRAFKSVALTGDALSNGRNAANPGQIILKWLTQNGISIIPRTHDLDHLSENSVGALARLSDISSNANIVLQKAVEAIHMGVDLDEDPRVQMSFYASDGDIFLYRYKENLADQTYVAYVGKGNSAKIWVNPNDTFRVYNAYDPKLFKDYVLLEHDGDDRHIAVGSL</sequence>
<evidence type="ECO:0000256" key="2">
    <source>
        <dbReference type="ARBA" id="ARBA00022857"/>
    </source>
</evidence>
<accession>A0AAD2FZZ3</accession>